<reference evidence="1 2" key="1">
    <citation type="submission" date="2020-02" db="EMBL/GenBank/DDBJ databases">
        <title>A chromosome-scale genome assembly of the black bullhead catfish (Ameiurus melas).</title>
        <authorList>
            <person name="Wen M."/>
            <person name="Zham M."/>
            <person name="Cabau C."/>
            <person name="Klopp C."/>
            <person name="Donnadieu C."/>
            <person name="Roques C."/>
            <person name="Bouchez O."/>
            <person name="Lampietro C."/>
            <person name="Jouanno E."/>
            <person name="Herpin A."/>
            <person name="Louis A."/>
            <person name="Berthelot C."/>
            <person name="Parey E."/>
            <person name="Roest-Crollius H."/>
            <person name="Braasch I."/>
            <person name="Postlethwait J."/>
            <person name="Robinson-Rechavi M."/>
            <person name="Echchiki A."/>
            <person name="Begum T."/>
            <person name="Montfort J."/>
            <person name="Schartl M."/>
            <person name="Bobe J."/>
            <person name="Guiguen Y."/>
        </authorList>
    </citation>
    <scope>NUCLEOTIDE SEQUENCE [LARGE SCALE GENOMIC DNA]</scope>
    <source>
        <strain evidence="1">M_S1</strain>
        <tissue evidence="1">Blood</tissue>
    </source>
</reference>
<accession>A0A7J6A0X4</accession>
<gene>
    <name evidence="1" type="ORF">AMELA_G00223650</name>
</gene>
<dbReference type="AlphaFoldDB" id="A0A7J6A0X4"/>
<protein>
    <submittedName>
        <fullName evidence="1">Uncharacterized protein</fullName>
    </submittedName>
</protein>
<proteinExistence type="predicted"/>
<dbReference type="Proteomes" id="UP000593565">
    <property type="component" value="Unassembled WGS sequence"/>
</dbReference>
<keyword evidence="2" id="KW-1185">Reference proteome</keyword>
<organism evidence="1 2">
    <name type="scientific">Ameiurus melas</name>
    <name type="common">Black bullhead</name>
    <name type="synonym">Silurus melas</name>
    <dbReference type="NCBI Taxonomy" id="219545"/>
    <lineage>
        <taxon>Eukaryota</taxon>
        <taxon>Metazoa</taxon>
        <taxon>Chordata</taxon>
        <taxon>Craniata</taxon>
        <taxon>Vertebrata</taxon>
        <taxon>Euteleostomi</taxon>
        <taxon>Actinopterygii</taxon>
        <taxon>Neopterygii</taxon>
        <taxon>Teleostei</taxon>
        <taxon>Ostariophysi</taxon>
        <taxon>Siluriformes</taxon>
        <taxon>Ictaluridae</taxon>
        <taxon>Ameiurus</taxon>
    </lineage>
</organism>
<comment type="caution">
    <text evidence="1">The sequence shown here is derived from an EMBL/GenBank/DDBJ whole genome shotgun (WGS) entry which is preliminary data.</text>
</comment>
<evidence type="ECO:0000313" key="2">
    <source>
        <dbReference type="Proteomes" id="UP000593565"/>
    </source>
</evidence>
<evidence type="ECO:0000313" key="1">
    <source>
        <dbReference type="EMBL" id="KAF4075851.1"/>
    </source>
</evidence>
<dbReference type="EMBL" id="JAAGNN010000020">
    <property type="protein sequence ID" value="KAF4075851.1"/>
    <property type="molecule type" value="Genomic_DNA"/>
</dbReference>
<sequence length="100" mass="11405">MTVGVTSTRALLEWKKKRNFPPATTALLRKKGENERVTATPTWPPLLRTSSSHITHIEPAGRLLELLPCWVKCVESHGSGRCLGKWRLWKEQEIMAAKWT</sequence>
<name>A0A7J6A0X4_AMEME</name>